<proteinExistence type="predicted"/>
<reference evidence="1" key="1">
    <citation type="submission" date="2023-10" db="EMBL/GenBank/DDBJ databases">
        <title>Whole genome sequencing of actinobacterial strain Amycolatopsis sp. (BCA-696) identifies the underlying plant growth-promoting genes.</title>
        <authorList>
            <person name="Gandham P."/>
            <person name="Vadla N."/>
            <person name="Saji A."/>
            <person name="Srinivas V."/>
            <person name="Ruperao P."/>
            <person name="Selvanayagam S."/>
            <person name="Saxena R.K."/>
            <person name="Rathore A."/>
            <person name="Gopalakrishnan S."/>
            <person name="Thakur V."/>
        </authorList>
    </citation>
    <scope>NUCLEOTIDE SEQUENCE</scope>
    <source>
        <strain evidence="1">BCA-696</strain>
    </source>
</reference>
<dbReference type="Proteomes" id="UP001456344">
    <property type="component" value="Chromosome"/>
</dbReference>
<dbReference type="EMBL" id="CP150484">
    <property type="protein sequence ID" value="WYW21258.1"/>
    <property type="molecule type" value="Genomic_DNA"/>
</dbReference>
<protein>
    <submittedName>
        <fullName evidence="1">Fatty acyl-AMP ligase</fullName>
    </submittedName>
</protein>
<accession>A0ACD5BP80</accession>
<organism evidence="1 2">
    <name type="scientific">Amycolatopsis coloradensis</name>
    <dbReference type="NCBI Taxonomy" id="76021"/>
    <lineage>
        <taxon>Bacteria</taxon>
        <taxon>Bacillati</taxon>
        <taxon>Actinomycetota</taxon>
        <taxon>Actinomycetes</taxon>
        <taxon>Pseudonocardiales</taxon>
        <taxon>Pseudonocardiaceae</taxon>
        <taxon>Amycolatopsis</taxon>
    </lineage>
</organism>
<gene>
    <name evidence="1" type="ORF">LCL61_37505</name>
</gene>
<keyword evidence="1" id="KW-0436">Ligase</keyword>
<evidence type="ECO:0000313" key="1">
    <source>
        <dbReference type="EMBL" id="WYW21258.1"/>
    </source>
</evidence>
<evidence type="ECO:0000313" key="2">
    <source>
        <dbReference type="Proteomes" id="UP001456344"/>
    </source>
</evidence>
<name>A0ACD5BP80_9PSEU</name>
<sequence>MFRNRVAENADKRALVFLRESGTGMTEESVTYRDLDSRARRVAIWLRENTEPGERAILLFPPGPEFVVGFLGCLYAGVIAVPAPLTASGGNGAARSRALAHDAQASVILTESSHAATIRDWLDHHVLPRRMRHAATDLLPAASPRAWFPVKLSWQTTAFLQYTSGSTDRPKGVVVTQGNLMSNQHLIRQALGTGRDISLVGWLPHFHDMGLIGQLLHPLYLGGTTHFMSPMTFLMRPHRWLWAVSRYRATVSVAPDFAFRLATDRVTDEQLAELDLSSLRVLCNGSEPVRHDSLKAFIERFRPAGLDERAILPCYGLAESTLFVTGTKSRGMVTRAVDAQALERNELKDADSAANSSVLVSCGTPSGVTVRIVDPLTRRPLPDGQVGEIWVRGGSVAAGYWNQPMESVQTFRATAADGDYPFLRTGDLGVLDGGELYVTGRLKELLIVNGRNLYPWDIERTAHLAHPALGRGRAAAFAIGERWDQVVLVHEVSAARLREASADELAALVRRKVRADLDVQLAHVVIVRSGAIAKTTSGKVQRRLMREKFLSGQLKPHQTSSTTVTFADSKVGR</sequence>
<keyword evidence="2" id="KW-1185">Reference proteome</keyword>